<keyword evidence="1 3" id="KW-0808">Transferase</keyword>
<dbReference type="RefSeq" id="WP_293289655.1">
    <property type="nucleotide sequence ID" value="NZ_CP157804.1"/>
</dbReference>
<dbReference type="Pfam" id="PF01648">
    <property type="entry name" value="ACPS"/>
    <property type="match status" value="1"/>
</dbReference>
<evidence type="ECO:0000259" key="2">
    <source>
        <dbReference type="Pfam" id="PF01648"/>
    </source>
</evidence>
<name>A0AAU7MY87_9FLAO</name>
<dbReference type="GO" id="GO:0000287">
    <property type="term" value="F:magnesium ion binding"/>
    <property type="evidence" value="ECO:0007669"/>
    <property type="project" value="InterPro"/>
</dbReference>
<evidence type="ECO:0000256" key="1">
    <source>
        <dbReference type="ARBA" id="ARBA00022679"/>
    </source>
</evidence>
<dbReference type="InterPro" id="IPR008278">
    <property type="entry name" value="4-PPantetheinyl_Trfase_dom"/>
</dbReference>
<dbReference type="EMBL" id="CP157804">
    <property type="protein sequence ID" value="XBQ23298.1"/>
    <property type="molecule type" value="Genomic_DNA"/>
</dbReference>
<feature type="domain" description="4'-phosphopantetheinyl transferase" evidence="2">
    <location>
        <begin position="2"/>
        <end position="80"/>
    </location>
</feature>
<proteinExistence type="predicted"/>
<reference evidence="3" key="1">
    <citation type="submission" date="2024-05" db="EMBL/GenBank/DDBJ databases">
        <title>Draft Genome Sequences of Flagellimonas sp. MMG031 and Marinobacter sp. MMG032 Isolated from the dinoflagellate Symbiodinium pilosum.</title>
        <authorList>
            <person name="Shikuma N.J."/>
            <person name="Farrell M.V."/>
        </authorList>
    </citation>
    <scope>NUCLEOTIDE SEQUENCE</scope>
    <source>
        <strain evidence="3">MMG031</strain>
    </source>
</reference>
<dbReference type="SUPFAM" id="SSF56214">
    <property type="entry name" value="4'-phosphopantetheinyl transferase"/>
    <property type="match status" value="1"/>
</dbReference>
<dbReference type="GO" id="GO:0008897">
    <property type="term" value="F:holo-[acyl-carrier-protein] synthase activity"/>
    <property type="evidence" value="ECO:0007669"/>
    <property type="project" value="InterPro"/>
</dbReference>
<dbReference type="AlphaFoldDB" id="A0AAU7MY87"/>
<dbReference type="InterPro" id="IPR037143">
    <property type="entry name" value="4-PPantetheinyl_Trfase_dom_sf"/>
</dbReference>
<gene>
    <name evidence="3" type="ORF">ABNE31_17050</name>
</gene>
<sequence length="195" mass="22533">MVGNDLVDLNEAGRTSNWQRPRYMDKIFTSNEQGYIKDAENSFRMVWRLWSMKEAAYKLYTQIYPSRFYNPLGFECEVTDQSGWVKFKDFLCYVETKETLQYILSEARLNPQSLGSTIIKFRCTGQREQSEELKARLLHGVDDSYQLKRNKMGVPSLTNGEQLLSVSLTHHGSYGAFVIDHCFRNGNESIGNEAV</sequence>
<dbReference type="KEGG" id="fld:ABNE31_17050"/>
<organism evidence="3">
    <name type="scientific">Flagellimonas sp. MMG031</name>
    <dbReference type="NCBI Taxonomy" id="3158549"/>
    <lineage>
        <taxon>Bacteria</taxon>
        <taxon>Pseudomonadati</taxon>
        <taxon>Bacteroidota</taxon>
        <taxon>Flavobacteriia</taxon>
        <taxon>Flavobacteriales</taxon>
        <taxon>Flavobacteriaceae</taxon>
        <taxon>Flagellimonas</taxon>
    </lineage>
</organism>
<accession>A0AAU7MY87</accession>
<protein>
    <submittedName>
        <fullName evidence="3">4'-phosphopantetheinyl transferase superfamily protein</fullName>
    </submittedName>
</protein>
<evidence type="ECO:0000313" key="3">
    <source>
        <dbReference type="EMBL" id="XBQ23298.1"/>
    </source>
</evidence>
<dbReference type="Gene3D" id="3.90.470.20">
    <property type="entry name" value="4'-phosphopantetheinyl transferase domain"/>
    <property type="match status" value="1"/>
</dbReference>